<proteinExistence type="predicted"/>
<keyword evidence="2" id="KW-1185">Reference proteome</keyword>
<dbReference type="Proteomes" id="UP000292702">
    <property type="component" value="Unassembled WGS sequence"/>
</dbReference>
<evidence type="ECO:0000313" key="2">
    <source>
        <dbReference type="Proteomes" id="UP000292702"/>
    </source>
</evidence>
<accession>A0A4R0RTW7</accession>
<dbReference type="Pfam" id="PF16850">
    <property type="entry name" value="Inhibitor_I66"/>
    <property type="match status" value="1"/>
</dbReference>
<name>A0A4R0RTW7_9APHY</name>
<comment type="caution">
    <text evidence="1">The sequence shown here is derived from an EMBL/GenBank/DDBJ whole genome shotgun (WGS) entry which is preliminary data.</text>
</comment>
<dbReference type="Gene3D" id="2.80.10.50">
    <property type="match status" value="1"/>
</dbReference>
<sequence length="569" mass="63946">MTASIMCTKQQVKALRAAINTKTPYLNGMLTTTPEDLKLFYMKGTDVRCLDFTSATDDDLEALSQACDPATFGLNQEDVLDETYRKAGKLDTSNFATTFDPYSSGLLQTVNEHLLSTDADHSTIRAERYKINVYDAFFKAHKDTPRSEDMFGSLVLVFPTKHEGGALILRDDGEEWMIDTAKAVNETTSPCIGYVAFYSDVEHEVSLVKSGYRVTLTYNFYRSSSCTVSRPLPSSTARMQTVLKTLLDDPTFLPEGGYMGFGLQREYVLPQIHWHWSDDKMSLRRYYNLLKGGDAELLSVARQLSLNAKLYIWYDCNHHRYRRRHEEDDPHSGVLATFIPADHTEELFDADSMADHLVEMGGLRAGEIDNANQVADVKILWVTKRNDHADHRSSFARFGNQAQVGYEYGSLCMVVRVAGFKSGLYTIKSALTRRPLGCSDINKLRPTPIYHLPSDCAPATIFEVIWSEEFQTAQIRADGAVTAVAGGCLWAIPGGNRPAEEWMFVRVHEANFGENAYIIKRRDQNVWMLDPSQDSNQIFVRDMTVCADSEDGFLCSRGEVFIISPAGAR</sequence>
<evidence type="ECO:0000313" key="1">
    <source>
        <dbReference type="EMBL" id="TCD66044.1"/>
    </source>
</evidence>
<dbReference type="AlphaFoldDB" id="A0A4R0RTW7"/>
<dbReference type="OrthoDB" id="27483at2759"/>
<dbReference type="EMBL" id="RWJN01000152">
    <property type="protein sequence ID" value="TCD66044.1"/>
    <property type="molecule type" value="Genomic_DNA"/>
</dbReference>
<dbReference type="InterPro" id="IPR031755">
    <property type="entry name" value="Inhibitor_I66"/>
</dbReference>
<reference evidence="1 2" key="1">
    <citation type="submission" date="2018-11" db="EMBL/GenBank/DDBJ databases">
        <title>Genome assembly of Steccherinum ochraceum LE-BIN_3174, the white-rot fungus of the Steccherinaceae family (The Residual Polyporoid clade, Polyporales, Basidiomycota).</title>
        <authorList>
            <person name="Fedorova T.V."/>
            <person name="Glazunova O.A."/>
            <person name="Landesman E.O."/>
            <person name="Moiseenko K.V."/>
            <person name="Psurtseva N.V."/>
            <person name="Savinova O.S."/>
            <person name="Shakhova N.V."/>
            <person name="Tyazhelova T.V."/>
            <person name="Vasina D.V."/>
        </authorList>
    </citation>
    <scope>NUCLEOTIDE SEQUENCE [LARGE SCALE GENOMIC DNA]</scope>
    <source>
        <strain evidence="1 2">LE-BIN_3174</strain>
    </source>
</reference>
<gene>
    <name evidence="1" type="ORF">EIP91_001900</name>
</gene>
<organism evidence="1 2">
    <name type="scientific">Steccherinum ochraceum</name>
    <dbReference type="NCBI Taxonomy" id="92696"/>
    <lineage>
        <taxon>Eukaryota</taxon>
        <taxon>Fungi</taxon>
        <taxon>Dikarya</taxon>
        <taxon>Basidiomycota</taxon>
        <taxon>Agaricomycotina</taxon>
        <taxon>Agaricomycetes</taxon>
        <taxon>Polyporales</taxon>
        <taxon>Steccherinaceae</taxon>
        <taxon>Steccherinum</taxon>
    </lineage>
</organism>
<dbReference type="GO" id="GO:0004867">
    <property type="term" value="F:serine-type endopeptidase inhibitor activity"/>
    <property type="evidence" value="ECO:0007669"/>
    <property type="project" value="InterPro"/>
</dbReference>
<evidence type="ECO:0008006" key="3">
    <source>
        <dbReference type="Google" id="ProtNLM"/>
    </source>
</evidence>
<dbReference type="CDD" id="cd23428">
    <property type="entry name" value="beta-trefoil_Ricin_SPI"/>
    <property type="match status" value="1"/>
</dbReference>
<dbReference type="PANTHER" id="PTHR33099:SF14">
    <property type="entry name" value="PROLYL 4-HYDROXYLASE ALPHA SUBUNIT FE(2+) 2OG DIOXYGENASE DOMAIN-CONTAINING PROTEIN"/>
    <property type="match status" value="1"/>
</dbReference>
<dbReference type="Gene3D" id="2.60.120.620">
    <property type="entry name" value="q2cbj1_9rhob like domain"/>
    <property type="match status" value="1"/>
</dbReference>
<protein>
    <recommendedName>
        <fullName evidence="3">Prolyl 4-hydroxylase alpha subunit Fe(2+) 2OG dioxygenase domain-containing protein</fullName>
    </recommendedName>
</protein>
<dbReference type="PANTHER" id="PTHR33099">
    <property type="entry name" value="FE2OG DIOXYGENASE DOMAIN-CONTAINING PROTEIN"/>
    <property type="match status" value="1"/>
</dbReference>